<feature type="chain" id="PRO_5026900974" description="Beta-hexosaminidase" evidence="9">
    <location>
        <begin position="37"/>
        <end position="595"/>
    </location>
</feature>
<organism evidence="12 13">
    <name type="scientific">Sitophilus oryzae</name>
    <name type="common">Rice weevil</name>
    <name type="synonym">Curculio oryzae</name>
    <dbReference type="NCBI Taxonomy" id="7048"/>
    <lineage>
        <taxon>Eukaryota</taxon>
        <taxon>Metazoa</taxon>
        <taxon>Ecdysozoa</taxon>
        <taxon>Arthropoda</taxon>
        <taxon>Hexapoda</taxon>
        <taxon>Insecta</taxon>
        <taxon>Pterygota</taxon>
        <taxon>Neoptera</taxon>
        <taxon>Endopterygota</taxon>
        <taxon>Coleoptera</taxon>
        <taxon>Polyphaga</taxon>
        <taxon>Cucujiformia</taxon>
        <taxon>Curculionidae</taxon>
        <taxon>Dryophthorinae</taxon>
        <taxon>Sitophilus</taxon>
    </lineage>
</organism>
<dbReference type="Gene3D" id="3.30.379.10">
    <property type="entry name" value="Chitobiase/beta-hexosaminidase domain 2-like"/>
    <property type="match status" value="1"/>
</dbReference>
<dbReference type="SUPFAM" id="SSF55545">
    <property type="entry name" value="beta-N-acetylhexosaminidase-like domain"/>
    <property type="match status" value="1"/>
</dbReference>
<evidence type="ECO:0000256" key="9">
    <source>
        <dbReference type="SAM" id="SignalP"/>
    </source>
</evidence>
<feature type="active site" description="Proton donor" evidence="8">
    <location>
        <position position="380"/>
    </location>
</feature>
<dbReference type="GO" id="GO:0030203">
    <property type="term" value="P:glycosaminoglycan metabolic process"/>
    <property type="evidence" value="ECO:0007669"/>
    <property type="project" value="TreeGrafter"/>
</dbReference>
<dbReference type="InterPro" id="IPR015883">
    <property type="entry name" value="Glyco_hydro_20_cat"/>
</dbReference>
<dbReference type="GO" id="GO:0005886">
    <property type="term" value="C:plasma membrane"/>
    <property type="evidence" value="ECO:0007669"/>
    <property type="project" value="TreeGrafter"/>
</dbReference>
<dbReference type="FunFam" id="3.20.20.80:FF:000063">
    <property type="entry name" value="Beta-hexosaminidase"/>
    <property type="match status" value="1"/>
</dbReference>
<dbReference type="PIRSF" id="PIRSF001093">
    <property type="entry name" value="B-hxosamndse_ab_euk"/>
    <property type="match status" value="1"/>
</dbReference>
<keyword evidence="5" id="KW-0325">Glycoprotein</keyword>
<dbReference type="AlphaFoldDB" id="A0A6J2XQB2"/>
<evidence type="ECO:0000256" key="4">
    <source>
        <dbReference type="ARBA" id="ARBA00022801"/>
    </source>
</evidence>
<dbReference type="InterPro" id="IPR025705">
    <property type="entry name" value="Beta_hexosaminidase_sua/sub"/>
</dbReference>
<evidence type="ECO:0000313" key="13">
    <source>
        <dbReference type="RefSeq" id="XP_030753040.1"/>
    </source>
</evidence>
<feature type="signal peptide" evidence="9">
    <location>
        <begin position="1"/>
        <end position="36"/>
    </location>
</feature>
<evidence type="ECO:0000313" key="12">
    <source>
        <dbReference type="Proteomes" id="UP000504635"/>
    </source>
</evidence>
<dbReference type="Gene3D" id="3.20.20.80">
    <property type="entry name" value="Glycosidases"/>
    <property type="match status" value="1"/>
</dbReference>
<reference evidence="13" key="1">
    <citation type="submission" date="2025-08" db="UniProtKB">
        <authorList>
            <consortium name="RefSeq"/>
        </authorList>
    </citation>
    <scope>IDENTIFICATION</scope>
    <source>
        <tissue evidence="13">Gonads</tissue>
    </source>
</reference>
<comment type="catalytic activity">
    <reaction evidence="1 7">
        <text>Hydrolysis of terminal non-reducing N-acetyl-D-hexosamine residues in N-acetyl-beta-D-hexosaminides.</text>
        <dbReference type="EC" id="3.2.1.52"/>
    </reaction>
</comment>
<dbReference type="Pfam" id="PF14845">
    <property type="entry name" value="Glycohydro_20b2"/>
    <property type="match status" value="1"/>
</dbReference>
<keyword evidence="6 7" id="KW-0326">Glycosidase</keyword>
<gene>
    <name evidence="13" type="primary">LOC115880058</name>
</gene>
<evidence type="ECO:0000259" key="10">
    <source>
        <dbReference type="Pfam" id="PF00728"/>
    </source>
</evidence>
<keyword evidence="12" id="KW-1185">Reference proteome</keyword>
<dbReference type="PANTHER" id="PTHR22600">
    <property type="entry name" value="BETA-HEXOSAMINIDASE"/>
    <property type="match status" value="1"/>
</dbReference>
<feature type="domain" description="Glycoside hydrolase family 20 catalytic" evidence="10">
    <location>
        <begin position="229"/>
        <end position="551"/>
    </location>
</feature>
<evidence type="ECO:0000256" key="8">
    <source>
        <dbReference type="PIRSR" id="PIRSR001093-1"/>
    </source>
</evidence>
<name>A0A6J2XQB2_SITOR</name>
<sequence length="595" mass="68820">MKLISMAMSNVSRLFLLMSLGFLLECSFIGIRNVHATGPQYSADNWVCRNETGCTQLGEDVQHQNGEKIMSNETCYMLCPKEPSLWPKPIFVEVQDKNFSAFQKQHIFLKVLSPTNKTRKMAERAANLFINNLTGSSKYNRIFEEETEEVVKIHVHIKNNDTKLTSSTNESYILTVGYQKNEVRVKITAPTYFGVRHGLETLSQLIWYDAQTDRLRIMHEIRIIDEPKFPHRGIMIDVARNFIPIWYLKRVIDGMAINKLNVLHLHASDSESFPLVLPNNPDFAKNGAYDKAMTYSTRDTKDLIAYANIRGVRVILEVDAPSHVTPNAWPNGQTMCGKESVFRATLNPDDSNVFGTLQSVYRDLLSLGSDGDSFHIGGDEVVLDCWKQSKSGKTLSDLYYLWVNFTNQMVEQLKSANGGNLTSDVILWSSPLTDRFITYLKNKPNLVVQYWFGKFDHIFQNNLRIIFSTVGYWYLDCGYGPWKKNQVLGACDPYTHWMKVYRYRPWEQYVNRLNQVMGGEVCLWTEQVAAEDVETRIWPRAAAFAERIWSDPGWEDRERNRLYARFNRHIIRMRRRGISVAAIWPIYCSYYPDKC</sequence>
<dbReference type="KEGG" id="soy:115880058"/>
<dbReference type="EC" id="3.2.1.52" evidence="7"/>
<dbReference type="Pfam" id="PF00728">
    <property type="entry name" value="Glyco_hydro_20"/>
    <property type="match status" value="1"/>
</dbReference>
<dbReference type="GO" id="GO:0016231">
    <property type="term" value="F:beta-N-acetylglucosaminidase activity"/>
    <property type="evidence" value="ECO:0007669"/>
    <property type="project" value="TreeGrafter"/>
</dbReference>
<evidence type="ECO:0000256" key="1">
    <source>
        <dbReference type="ARBA" id="ARBA00001231"/>
    </source>
</evidence>
<dbReference type="InterPro" id="IPR029019">
    <property type="entry name" value="HEX_eukaryotic_N"/>
</dbReference>
<dbReference type="RefSeq" id="XP_030753040.1">
    <property type="nucleotide sequence ID" value="XM_030897180.1"/>
</dbReference>
<evidence type="ECO:0000256" key="5">
    <source>
        <dbReference type="ARBA" id="ARBA00023180"/>
    </source>
</evidence>
<dbReference type="CTD" id="115880058"/>
<dbReference type="OrthoDB" id="428480at2759"/>
<evidence type="ECO:0000256" key="7">
    <source>
        <dbReference type="PIRNR" id="PIRNR001093"/>
    </source>
</evidence>
<dbReference type="InterPro" id="IPR029018">
    <property type="entry name" value="Hex-like_dom2"/>
</dbReference>
<accession>A0A6J2XQB2</accession>
<keyword evidence="3 9" id="KW-0732">Signal</keyword>
<evidence type="ECO:0000259" key="11">
    <source>
        <dbReference type="Pfam" id="PF14845"/>
    </source>
</evidence>
<evidence type="ECO:0000256" key="2">
    <source>
        <dbReference type="ARBA" id="ARBA00006285"/>
    </source>
</evidence>
<dbReference type="InParanoid" id="A0A6J2XQB2"/>
<keyword evidence="4 7" id="KW-0378">Hydrolase</keyword>
<dbReference type="GeneID" id="115880058"/>
<dbReference type="SUPFAM" id="SSF51445">
    <property type="entry name" value="(Trans)glycosidases"/>
    <property type="match status" value="1"/>
</dbReference>
<dbReference type="PANTHER" id="PTHR22600:SF3">
    <property type="entry name" value="BETA-HEXOSAMINIDASE FDL-RELATED"/>
    <property type="match status" value="1"/>
</dbReference>
<dbReference type="Proteomes" id="UP000504635">
    <property type="component" value="Unplaced"/>
</dbReference>
<protein>
    <recommendedName>
        <fullName evidence="7">Beta-hexosaminidase</fullName>
        <ecNumber evidence="7">3.2.1.52</ecNumber>
    </recommendedName>
</protein>
<dbReference type="InterPro" id="IPR017853">
    <property type="entry name" value="GH"/>
</dbReference>
<evidence type="ECO:0000256" key="3">
    <source>
        <dbReference type="ARBA" id="ARBA00022729"/>
    </source>
</evidence>
<evidence type="ECO:0000256" key="6">
    <source>
        <dbReference type="ARBA" id="ARBA00023295"/>
    </source>
</evidence>
<feature type="domain" description="Beta-hexosaminidase eukaryotic type N-terminal" evidence="11">
    <location>
        <begin position="85"/>
        <end position="205"/>
    </location>
</feature>
<dbReference type="PRINTS" id="PR00738">
    <property type="entry name" value="GLHYDRLASE20"/>
</dbReference>
<proteinExistence type="inferred from homology"/>
<comment type="similarity">
    <text evidence="2 7">Belongs to the glycosyl hydrolase 20 family.</text>
</comment>
<dbReference type="GO" id="GO:0005975">
    <property type="term" value="P:carbohydrate metabolic process"/>
    <property type="evidence" value="ECO:0007669"/>
    <property type="project" value="InterPro"/>
</dbReference>